<evidence type="ECO:0000256" key="5">
    <source>
        <dbReference type="ARBA" id="ARBA00023136"/>
    </source>
</evidence>
<dbReference type="KEGG" id="btab:109032540"/>
<evidence type="ECO:0000256" key="6">
    <source>
        <dbReference type="PIRSR" id="PIRSR002419-1"/>
    </source>
</evidence>
<evidence type="ECO:0000313" key="9">
    <source>
        <dbReference type="Proteomes" id="UP001152759"/>
    </source>
</evidence>
<keyword evidence="6" id="KW-1015">Disulfide bond</keyword>
<dbReference type="PIRSF" id="PIRSF002419">
    <property type="entry name" value="Tetraspanin"/>
    <property type="match status" value="1"/>
</dbReference>
<dbReference type="Proteomes" id="UP001152759">
    <property type="component" value="Chromosome 8"/>
</dbReference>
<dbReference type="GO" id="GO:0005886">
    <property type="term" value="C:plasma membrane"/>
    <property type="evidence" value="ECO:0007669"/>
    <property type="project" value="TreeGrafter"/>
</dbReference>
<comment type="similarity">
    <text evidence="2 7">Belongs to the tetraspanin (TM4SF) family.</text>
</comment>
<dbReference type="SUPFAM" id="SSF48652">
    <property type="entry name" value="Tetraspanin"/>
    <property type="match status" value="1"/>
</dbReference>
<dbReference type="InterPro" id="IPR000301">
    <property type="entry name" value="Tetraspanin_animals"/>
</dbReference>
<evidence type="ECO:0000256" key="4">
    <source>
        <dbReference type="ARBA" id="ARBA00022989"/>
    </source>
</evidence>
<dbReference type="InterPro" id="IPR018499">
    <property type="entry name" value="Tetraspanin/Peripherin"/>
</dbReference>
<dbReference type="AlphaFoldDB" id="A0A9P0ALV7"/>
<comment type="subcellular location">
    <subcellularLocation>
        <location evidence="1 7">Membrane</location>
        <topology evidence="1 7">Multi-pass membrane protein</topology>
    </subcellularLocation>
</comment>
<evidence type="ECO:0000256" key="3">
    <source>
        <dbReference type="ARBA" id="ARBA00022692"/>
    </source>
</evidence>
<evidence type="ECO:0000256" key="2">
    <source>
        <dbReference type="ARBA" id="ARBA00006840"/>
    </source>
</evidence>
<feature type="transmembrane region" description="Helical" evidence="7">
    <location>
        <begin position="67"/>
        <end position="88"/>
    </location>
</feature>
<reference evidence="8" key="1">
    <citation type="submission" date="2021-12" db="EMBL/GenBank/DDBJ databases">
        <authorList>
            <person name="King R."/>
        </authorList>
    </citation>
    <scope>NUCLEOTIDE SEQUENCE</scope>
</reference>
<feature type="disulfide bond" evidence="6">
    <location>
        <begin position="158"/>
        <end position="179"/>
    </location>
</feature>
<feature type="disulfide bond" evidence="6">
    <location>
        <begin position="157"/>
        <end position="191"/>
    </location>
</feature>
<evidence type="ECO:0000256" key="1">
    <source>
        <dbReference type="ARBA" id="ARBA00004141"/>
    </source>
</evidence>
<dbReference type="CDD" id="cd03127">
    <property type="entry name" value="tetraspanin_LEL"/>
    <property type="match status" value="1"/>
</dbReference>
<dbReference type="PANTHER" id="PTHR19282:SF456">
    <property type="entry name" value="CD63 MOLECULE"/>
    <property type="match status" value="1"/>
</dbReference>
<feature type="transmembrane region" description="Helical" evidence="7">
    <location>
        <begin position="21"/>
        <end position="47"/>
    </location>
</feature>
<protein>
    <recommendedName>
        <fullName evidence="7">Tetraspanin</fullName>
    </recommendedName>
</protein>
<evidence type="ECO:0000313" key="8">
    <source>
        <dbReference type="EMBL" id="CAH0394536.1"/>
    </source>
</evidence>
<organism evidence="8 9">
    <name type="scientific">Bemisia tabaci</name>
    <name type="common">Sweetpotato whitefly</name>
    <name type="synonym">Aleurodes tabaci</name>
    <dbReference type="NCBI Taxonomy" id="7038"/>
    <lineage>
        <taxon>Eukaryota</taxon>
        <taxon>Metazoa</taxon>
        <taxon>Ecdysozoa</taxon>
        <taxon>Arthropoda</taxon>
        <taxon>Hexapoda</taxon>
        <taxon>Insecta</taxon>
        <taxon>Pterygota</taxon>
        <taxon>Neoptera</taxon>
        <taxon>Paraneoptera</taxon>
        <taxon>Hemiptera</taxon>
        <taxon>Sternorrhyncha</taxon>
        <taxon>Aleyrodoidea</taxon>
        <taxon>Aleyrodidae</taxon>
        <taxon>Aleyrodinae</taxon>
        <taxon>Bemisia</taxon>
    </lineage>
</organism>
<gene>
    <name evidence="8" type="ORF">BEMITA_LOCUS12822</name>
</gene>
<dbReference type="PRINTS" id="PR00259">
    <property type="entry name" value="TMFOUR"/>
</dbReference>
<keyword evidence="5 7" id="KW-0472">Membrane</keyword>
<feature type="transmembrane region" description="Helical" evidence="7">
    <location>
        <begin position="95"/>
        <end position="119"/>
    </location>
</feature>
<sequence length="252" mass="27550">MGEEDWLNKLSDQFRSCGDGIVKYLVFLFNFLLAICGLILVIAGAIALADLWPSSHFLDTKVLLPPIIILVIGILTFFVAFLGCCGVLARSHCMLTSFAAILLSLIIIQILAGAIAIIAKDDFSNSMRSALKYSLGNYSFTNLDGQSWDAAQRKLECCGVDGPRDWAQVFTENQVPASCCRGAPDNVNALCRNTFDDRIVYQIGCYAKLQQSVRIHSNWIIGLGLGLVLIEILGVILACVAAKSIRDDNRNK</sequence>
<proteinExistence type="inferred from homology"/>
<keyword evidence="9" id="KW-1185">Reference proteome</keyword>
<dbReference type="EMBL" id="OU963869">
    <property type="protein sequence ID" value="CAH0394536.1"/>
    <property type="molecule type" value="Genomic_DNA"/>
</dbReference>
<dbReference type="Gene3D" id="1.10.1450.10">
    <property type="entry name" value="Tetraspanin"/>
    <property type="match status" value="1"/>
</dbReference>
<dbReference type="OrthoDB" id="5982705at2759"/>
<dbReference type="PANTHER" id="PTHR19282">
    <property type="entry name" value="TETRASPANIN"/>
    <property type="match status" value="1"/>
</dbReference>
<feature type="transmembrane region" description="Helical" evidence="7">
    <location>
        <begin position="219"/>
        <end position="242"/>
    </location>
</feature>
<dbReference type="Pfam" id="PF00335">
    <property type="entry name" value="Tetraspanin"/>
    <property type="match status" value="1"/>
</dbReference>
<accession>A0A9P0ALV7</accession>
<evidence type="ECO:0000256" key="7">
    <source>
        <dbReference type="RuleBase" id="RU361218"/>
    </source>
</evidence>
<keyword evidence="4 7" id="KW-1133">Transmembrane helix</keyword>
<name>A0A9P0ALV7_BEMTA</name>
<keyword evidence="3 7" id="KW-0812">Transmembrane</keyword>
<dbReference type="InterPro" id="IPR008952">
    <property type="entry name" value="Tetraspanin_EC2_sf"/>
</dbReference>